<dbReference type="SUPFAM" id="SSF64182">
    <property type="entry name" value="DHH phosphoesterases"/>
    <property type="match status" value="1"/>
</dbReference>
<protein>
    <submittedName>
        <fullName evidence="1">Uncharacterized protein</fullName>
    </submittedName>
</protein>
<dbReference type="Proteomes" id="UP000229080">
    <property type="component" value="Unassembled WGS sequence"/>
</dbReference>
<organism evidence="1 2">
    <name type="scientific">Candidatus Portnoybacteria bacterium CG09_land_8_20_14_0_10_44_13</name>
    <dbReference type="NCBI Taxonomy" id="1974811"/>
    <lineage>
        <taxon>Bacteria</taxon>
        <taxon>Candidatus Portnoyibacteriota</taxon>
    </lineage>
</organism>
<dbReference type="AlphaFoldDB" id="A0A2H0WUC9"/>
<comment type="caution">
    <text evidence="1">The sequence shown here is derived from an EMBL/GenBank/DDBJ whole genome shotgun (WGS) entry which is preliminary data.</text>
</comment>
<evidence type="ECO:0000313" key="1">
    <source>
        <dbReference type="EMBL" id="PIS16211.1"/>
    </source>
</evidence>
<gene>
    <name evidence="1" type="ORF">COT61_05095</name>
</gene>
<dbReference type="EMBL" id="PEZF01000178">
    <property type="protein sequence ID" value="PIS16211.1"/>
    <property type="molecule type" value="Genomic_DNA"/>
</dbReference>
<dbReference type="InterPro" id="IPR038763">
    <property type="entry name" value="DHH_sf"/>
</dbReference>
<sequence length="67" mass="7521">MPEKLQKQLISDDEVRQVLEKINSLPKDKRVALVVHKNPPPDPDALASALAWQMALDDRGIKSDIFS</sequence>
<name>A0A2H0WUC9_9BACT</name>
<reference evidence="2" key="1">
    <citation type="submission" date="2017-09" db="EMBL/GenBank/DDBJ databases">
        <title>Depth-based differentiation of microbial function through sediment-hosted aquifers and enrichment of novel symbionts in the deep terrestrial subsurface.</title>
        <authorList>
            <person name="Probst A.J."/>
            <person name="Ladd B."/>
            <person name="Jarett J.K."/>
            <person name="Geller-Mcgrath D.E."/>
            <person name="Sieber C.M.K."/>
            <person name="Emerson J.B."/>
            <person name="Anantharaman K."/>
            <person name="Thomas B.C."/>
            <person name="Malmstrom R."/>
            <person name="Stieglmeier M."/>
            <person name="Klingl A."/>
            <person name="Woyke T."/>
            <person name="Ryan C.M."/>
            <person name="Banfield J.F."/>
        </authorList>
    </citation>
    <scope>NUCLEOTIDE SEQUENCE [LARGE SCALE GENOMIC DNA]</scope>
</reference>
<feature type="non-terminal residue" evidence="1">
    <location>
        <position position="67"/>
    </location>
</feature>
<proteinExistence type="predicted"/>
<accession>A0A2H0WUC9</accession>
<evidence type="ECO:0000313" key="2">
    <source>
        <dbReference type="Proteomes" id="UP000229080"/>
    </source>
</evidence>